<evidence type="ECO:0000313" key="1">
    <source>
        <dbReference type="EMBL" id="VVB04353.1"/>
    </source>
</evidence>
<sequence>MIMKNKQYLETELVPSCYRCKSERVCLKKSNASLKRKILNLFNLLLAAAIDGLEQMKVDDSKNIEENLLIER</sequence>
<name>A0A565BSK3_9BRAS</name>
<comment type="caution">
    <text evidence="1">The sequence shown here is derived from an EMBL/GenBank/DDBJ whole genome shotgun (WGS) entry which is preliminary data.</text>
</comment>
<dbReference type="Proteomes" id="UP000489600">
    <property type="component" value="Unassembled WGS sequence"/>
</dbReference>
<keyword evidence="2" id="KW-1185">Reference proteome</keyword>
<dbReference type="AlphaFoldDB" id="A0A565BSK3"/>
<gene>
    <name evidence="1" type="ORF">ANE_LOCUS14797</name>
</gene>
<organism evidence="1 2">
    <name type="scientific">Arabis nemorensis</name>
    <dbReference type="NCBI Taxonomy" id="586526"/>
    <lineage>
        <taxon>Eukaryota</taxon>
        <taxon>Viridiplantae</taxon>
        <taxon>Streptophyta</taxon>
        <taxon>Embryophyta</taxon>
        <taxon>Tracheophyta</taxon>
        <taxon>Spermatophyta</taxon>
        <taxon>Magnoliopsida</taxon>
        <taxon>eudicotyledons</taxon>
        <taxon>Gunneridae</taxon>
        <taxon>Pentapetalae</taxon>
        <taxon>rosids</taxon>
        <taxon>malvids</taxon>
        <taxon>Brassicales</taxon>
        <taxon>Brassicaceae</taxon>
        <taxon>Arabideae</taxon>
        <taxon>Arabis</taxon>
    </lineage>
</organism>
<proteinExistence type="predicted"/>
<protein>
    <submittedName>
        <fullName evidence="1">Uncharacterized protein</fullName>
    </submittedName>
</protein>
<evidence type="ECO:0000313" key="2">
    <source>
        <dbReference type="Proteomes" id="UP000489600"/>
    </source>
</evidence>
<dbReference type="EMBL" id="CABITT030000005">
    <property type="protein sequence ID" value="VVB04353.1"/>
    <property type="molecule type" value="Genomic_DNA"/>
</dbReference>
<accession>A0A565BSK3</accession>
<reference evidence="1" key="1">
    <citation type="submission" date="2019-07" db="EMBL/GenBank/DDBJ databases">
        <authorList>
            <person name="Dittberner H."/>
        </authorList>
    </citation>
    <scope>NUCLEOTIDE SEQUENCE [LARGE SCALE GENOMIC DNA]</scope>
</reference>